<evidence type="ECO:0000313" key="2">
    <source>
        <dbReference type="Proteomes" id="UP001163255"/>
    </source>
</evidence>
<gene>
    <name evidence="1" type="ORF">NX720_09505</name>
</gene>
<dbReference type="Proteomes" id="UP001163255">
    <property type="component" value="Chromosome"/>
</dbReference>
<protein>
    <recommendedName>
        <fullName evidence="3">Asparagine synthetase domain-containing protein</fullName>
    </recommendedName>
</protein>
<accession>A0ABY6H1H9</accession>
<evidence type="ECO:0008006" key="3">
    <source>
        <dbReference type="Google" id="ProtNLM"/>
    </source>
</evidence>
<dbReference type="EMBL" id="CP103300">
    <property type="protein sequence ID" value="UYM18121.1"/>
    <property type="molecule type" value="Genomic_DNA"/>
</dbReference>
<proteinExistence type="predicted"/>
<dbReference type="RefSeq" id="WP_262600882.1">
    <property type="nucleotide sequence ID" value="NZ_CP103300.1"/>
</dbReference>
<evidence type="ECO:0000313" key="1">
    <source>
        <dbReference type="EMBL" id="UYM18121.1"/>
    </source>
</evidence>
<keyword evidence="2" id="KW-1185">Reference proteome</keyword>
<name>A0ABY6H1H9_9GAMM</name>
<reference evidence="1" key="1">
    <citation type="submission" date="2022-10" db="EMBL/GenBank/DDBJ databases">
        <title>Completed Genome Sequence of two octocoral isolated bacterium, Endozoicomonas euniceicola EF212T and Endozoicomonas gorgoniicola PS125T.</title>
        <authorList>
            <person name="Chiou Y.-J."/>
            <person name="Chen Y.-H."/>
        </authorList>
    </citation>
    <scope>NUCLEOTIDE SEQUENCE</scope>
    <source>
        <strain evidence="1">EF212</strain>
    </source>
</reference>
<sequence length="408" mass="46877">MIDHHAFSEYCDSHGVIPRKDFEFEGQPDCRFNEKTVNSVKEIGDRMHQKFCNIDPESGGKNSYLSTLNVEKKYISPARIRAIELEAGAFAATSDRPNLLIANQFEACYRAFLPHPELWEKAGFTQSSISGIRERLCNKTTSDHDRWLLRKGTRRFQARAINQTVRMLEVQESAYKKQNLNNRLTEIANERDKNTFRNRTMRLIEYDESHTKLSFCGGLDSYALYELYFSRKTVPPTIPVGCTISFTSFPPPEKLFFKRLAKCYENHIVTILIDKDEFIDAKIKGLFSSYKKNFDGLLNLDVPAPMLKEAKTLEQIQKIILAGGSGLDLMPLDTAAGISITGVKRENHPDHNSMPPIFNEVTAVIADPWLKISQTITRDNWLPYIKYVARECNLKAIREYNVSFLEYY</sequence>
<organism evidence="1 2">
    <name type="scientific">Endozoicomonas euniceicola</name>
    <dbReference type="NCBI Taxonomy" id="1234143"/>
    <lineage>
        <taxon>Bacteria</taxon>
        <taxon>Pseudomonadati</taxon>
        <taxon>Pseudomonadota</taxon>
        <taxon>Gammaproteobacteria</taxon>
        <taxon>Oceanospirillales</taxon>
        <taxon>Endozoicomonadaceae</taxon>
        <taxon>Endozoicomonas</taxon>
    </lineage>
</organism>